<name>A0A015U7D3_BACFG</name>
<dbReference type="AlphaFoldDB" id="A0A015U7D3"/>
<reference evidence="1 2" key="1">
    <citation type="submission" date="2014-02" db="EMBL/GenBank/DDBJ databases">
        <authorList>
            <person name="Sears C."/>
            <person name="Carroll K."/>
            <person name="Sack B.R."/>
            <person name="Qadri F."/>
            <person name="Myers L.L."/>
            <person name="Chung G.-T."/>
            <person name="Escheverria P."/>
            <person name="Fraser C.M."/>
            <person name="Sadzewicz L."/>
            <person name="Shefchek K.A."/>
            <person name="Tallon L."/>
            <person name="Das S.P."/>
            <person name="Daugherty S."/>
            <person name="Mongodin E.F."/>
        </authorList>
    </citation>
    <scope>NUCLEOTIDE SEQUENCE [LARGE SCALE GENOMIC DNA]</scope>
    <source>
        <strain evidence="2">3998T(B)3</strain>
    </source>
</reference>
<dbReference type="EMBL" id="JGDB01000125">
    <property type="protein sequence ID" value="EXY90792.1"/>
    <property type="molecule type" value="Genomic_DNA"/>
</dbReference>
<dbReference type="Proteomes" id="UP000020773">
    <property type="component" value="Unassembled WGS sequence"/>
</dbReference>
<sequence>MDNLINIIQAESTLKRVSLRLFSRVLVKGDPNKDNEGITSACYNFTYN</sequence>
<protein>
    <submittedName>
        <fullName evidence="1">Putative ATP synthase F1, delta subunit domain protein</fullName>
    </submittedName>
</protein>
<gene>
    <name evidence="1" type="ORF">M125_2492</name>
</gene>
<proteinExistence type="predicted"/>
<feature type="non-terminal residue" evidence="1">
    <location>
        <position position="48"/>
    </location>
</feature>
<evidence type="ECO:0000313" key="2">
    <source>
        <dbReference type="Proteomes" id="UP000020773"/>
    </source>
</evidence>
<evidence type="ECO:0000313" key="1">
    <source>
        <dbReference type="EMBL" id="EXY90792.1"/>
    </source>
</evidence>
<organism evidence="1 2">
    <name type="scientific">Bacteroides fragilis str. 3998T(B)3</name>
    <dbReference type="NCBI Taxonomy" id="1339316"/>
    <lineage>
        <taxon>Bacteria</taxon>
        <taxon>Pseudomonadati</taxon>
        <taxon>Bacteroidota</taxon>
        <taxon>Bacteroidia</taxon>
        <taxon>Bacteroidales</taxon>
        <taxon>Bacteroidaceae</taxon>
        <taxon>Bacteroides</taxon>
    </lineage>
</organism>
<accession>A0A015U7D3</accession>
<comment type="caution">
    <text evidence="1">The sequence shown here is derived from an EMBL/GenBank/DDBJ whole genome shotgun (WGS) entry which is preliminary data.</text>
</comment>